<reference evidence="5" key="1">
    <citation type="submission" date="2025-08" db="UniProtKB">
        <authorList>
            <consortium name="RefSeq"/>
        </authorList>
    </citation>
    <scope>IDENTIFICATION</scope>
    <source>
        <tissue evidence="5">Entire body</tissue>
    </source>
</reference>
<dbReference type="RefSeq" id="XP_018335854.1">
    <property type="nucleotide sequence ID" value="XM_018480352.1"/>
</dbReference>
<dbReference type="Pfam" id="PF14904">
    <property type="entry name" value="FAM86"/>
    <property type="match status" value="1"/>
</dbReference>
<dbReference type="InterPro" id="IPR029063">
    <property type="entry name" value="SAM-dependent_MTases_sf"/>
</dbReference>
<accession>A0A1W4XIQ1</accession>
<dbReference type="Pfam" id="PF10294">
    <property type="entry name" value="Methyltransf_16"/>
    <property type="match status" value="1"/>
</dbReference>
<dbReference type="Gene3D" id="3.40.50.150">
    <property type="entry name" value="Vaccinia Virus protein VP39"/>
    <property type="match status" value="1"/>
</dbReference>
<dbReference type="GO" id="GO:0016740">
    <property type="term" value="F:transferase activity"/>
    <property type="evidence" value="ECO:0007669"/>
    <property type="project" value="UniProtKB-KW"/>
</dbReference>
<dbReference type="FunCoup" id="A0A1W4XIQ1">
    <property type="interactions" value="1112"/>
</dbReference>
<dbReference type="OrthoDB" id="194386at2759"/>
<evidence type="ECO:0000313" key="5">
    <source>
        <dbReference type="RefSeq" id="XP_018335854.1"/>
    </source>
</evidence>
<dbReference type="KEGG" id="apln:108744535"/>
<dbReference type="AlphaFoldDB" id="A0A1W4XIQ1"/>
<dbReference type="InParanoid" id="A0A1W4XIQ1"/>
<evidence type="ECO:0000256" key="2">
    <source>
        <dbReference type="ARBA" id="ARBA00022679"/>
    </source>
</evidence>
<dbReference type="STRING" id="224129.A0A1W4XIQ1"/>
<proteinExistence type="inferred from homology"/>
<name>A0A1W4XIQ1_AGRPL</name>
<gene>
    <name evidence="5" type="primary">LOC108744535</name>
</gene>
<sequence length="344" mass="39369">MTDTDGNTLFFIKKQFMYCVPLKQFNWKNLFENVSIDVQEVLTNNTVNNSILIKYPIKASYQTAFLKFIINNLEKKKTEIHDCVYEALGRTMALPVPSAYHFKHFIFQNLDPIIIQESTNIISSGTTGLSVWEASVVLSEWCIANRERLKGKSILELGSGLGLTGITISRFCNPKIIRFSDCHQQVFDILSRNIKLNLENTLSTSDMSKSESPVIQKFVSDNQIVEVLKLFWEEIDENFCKSKEIDYVLAADVVYDSSIFPVLINALKLLIYYCNVTVIFACTQRNPETLESFLKTVVDNSLSLTKLNVPEQKEFIWPNDVPVKIFCIHRDEVKDFNIGVSQVE</sequence>
<dbReference type="SUPFAM" id="SSF53335">
    <property type="entry name" value="S-adenosyl-L-methionine-dependent methyltransferases"/>
    <property type="match status" value="1"/>
</dbReference>
<dbReference type="PANTHER" id="PTHR14614">
    <property type="entry name" value="HEPATOCELLULAR CARCINOMA-ASSOCIATED ANTIGEN"/>
    <property type="match status" value="1"/>
</dbReference>
<dbReference type="InterPro" id="IPR029426">
    <property type="entry name" value="FAM86_N"/>
</dbReference>
<dbReference type="PANTHER" id="PTHR14614:SF130">
    <property type="entry name" value="PROTEIN-LYSINE N-METHYLTRANSFERASE EEF2KMT"/>
    <property type="match status" value="1"/>
</dbReference>
<protein>
    <submittedName>
        <fullName evidence="5">Protein-lysine N-methyltransferase EEF2KMT</fullName>
    </submittedName>
</protein>
<evidence type="ECO:0000313" key="4">
    <source>
        <dbReference type="Proteomes" id="UP000192223"/>
    </source>
</evidence>
<feature type="domain" description="FAM86 N-terminal" evidence="3">
    <location>
        <begin position="13"/>
        <end position="89"/>
    </location>
</feature>
<keyword evidence="2" id="KW-0808">Transferase</keyword>
<dbReference type="InterPro" id="IPR019410">
    <property type="entry name" value="Methyltransf_16"/>
</dbReference>
<evidence type="ECO:0000256" key="1">
    <source>
        <dbReference type="ARBA" id="ARBA00005511"/>
    </source>
</evidence>
<dbReference type="GO" id="GO:0032991">
    <property type="term" value="C:protein-containing complex"/>
    <property type="evidence" value="ECO:0007669"/>
    <property type="project" value="TreeGrafter"/>
</dbReference>
<dbReference type="GeneID" id="108744535"/>
<keyword evidence="4" id="KW-1185">Reference proteome</keyword>
<comment type="similarity">
    <text evidence="1">Belongs to the class I-like SAM-binding methyltransferase superfamily. EEF2KMT family.</text>
</comment>
<dbReference type="Proteomes" id="UP000192223">
    <property type="component" value="Unplaced"/>
</dbReference>
<evidence type="ECO:0000259" key="3">
    <source>
        <dbReference type="Pfam" id="PF14904"/>
    </source>
</evidence>
<organism evidence="4 5">
    <name type="scientific">Agrilus planipennis</name>
    <name type="common">Emerald ash borer</name>
    <name type="synonym">Agrilus marcopoli</name>
    <dbReference type="NCBI Taxonomy" id="224129"/>
    <lineage>
        <taxon>Eukaryota</taxon>
        <taxon>Metazoa</taxon>
        <taxon>Ecdysozoa</taxon>
        <taxon>Arthropoda</taxon>
        <taxon>Hexapoda</taxon>
        <taxon>Insecta</taxon>
        <taxon>Pterygota</taxon>
        <taxon>Neoptera</taxon>
        <taxon>Endopterygota</taxon>
        <taxon>Coleoptera</taxon>
        <taxon>Polyphaga</taxon>
        <taxon>Elateriformia</taxon>
        <taxon>Buprestoidea</taxon>
        <taxon>Buprestidae</taxon>
        <taxon>Agrilinae</taxon>
        <taxon>Agrilus</taxon>
    </lineage>
</organism>